<organism evidence="2">
    <name type="scientific">Brassica napus</name>
    <name type="common">Rape</name>
    <dbReference type="NCBI Taxonomy" id="3708"/>
    <lineage>
        <taxon>Eukaryota</taxon>
        <taxon>Viridiplantae</taxon>
        <taxon>Streptophyta</taxon>
        <taxon>Embryophyta</taxon>
        <taxon>Tracheophyta</taxon>
        <taxon>Spermatophyta</taxon>
        <taxon>Magnoliopsida</taxon>
        <taxon>eudicotyledons</taxon>
        <taxon>Gunneridae</taxon>
        <taxon>Pentapetalae</taxon>
        <taxon>rosids</taxon>
        <taxon>malvids</taxon>
        <taxon>Brassicales</taxon>
        <taxon>Brassicaceae</taxon>
        <taxon>Brassiceae</taxon>
        <taxon>Brassica</taxon>
    </lineage>
</organism>
<dbReference type="AlphaFoldDB" id="A0A816JQ18"/>
<reference evidence="2" key="1">
    <citation type="submission" date="2021-01" db="EMBL/GenBank/DDBJ databases">
        <authorList>
            <consortium name="Genoscope - CEA"/>
            <person name="William W."/>
        </authorList>
    </citation>
    <scope>NUCLEOTIDE SEQUENCE</scope>
</reference>
<dbReference type="InterPro" id="IPR036020">
    <property type="entry name" value="WW_dom_sf"/>
</dbReference>
<accession>A0A816JQ18</accession>
<gene>
    <name evidence="2" type="ORF">DARMORV10_C04P43600.1</name>
</gene>
<sequence>MFDEAAVSQNTQCKRLASAVLDNCHDQISWLAKPVRCSFTILAFVVLSFWALTIVSKARLHHIFAYCLHTNFFEDKWKYKFSRKGGVFFINVNNETSCWFAAGLELP</sequence>
<dbReference type="EMBL" id="HG994368">
    <property type="protein sequence ID" value="CAF1857657.1"/>
    <property type="molecule type" value="Genomic_DNA"/>
</dbReference>
<dbReference type="Proteomes" id="UP001295469">
    <property type="component" value="Chromosome C04"/>
</dbReference>
<keyword evidence="1" id="KW-1133">Transmembrane helix</keyword>
<evidence type="ECO:0000313" key="2">
    <source>
        <dbReference type="EMBL" id="CAF1857657.1"/>
    </source>
</evidence>
<dbReference type="SUPFAM" id="SSF51045">
    <property type="entry name" value="WW domain"/>
    <property type="match status" value="1"/>
</dbReference>
<feature type="transmembrane region" description="Helical" evidence="1">
    <location>
        <begin position="38"/>
        <end position="55"/>
    </location>
</feature>
<keyword evidence="1" id="KW-0472">Membrane</keyword>
<protein>
    <submittedName>
        <fullName evidence="2">(rape) hypothetical protein</fullName>
    </submittedName>
</protein>
<keyword evidence="1" id="KW-0812">Transmembrane</keyword>
<proteinExistence type="predicted"/>
<name>A0A816JQ18_BRANA</name>
<evidence type="ECO:0000256" key="1">
    <source>
        <dbReference type="SAM" id="Phobius"/>
    </source>
</evidence>